<feature type="transmembrane region" description="Helical" evidence="9">
    <location>
        <begin position="6"/>
        <end position="23"/>
    </location>
</feature>
<keyword evidence="2" id="KW-0813">Transport</keyword>
<keyword evidence="3 9" id="KW-0812">Transmembrane</keyword>
<keyword evidence="7 9" id="KW-0472">Membrane</keyword>
<keyword evidence="4" id="KW-0653">Protein transport</keyword>
<dbReference type="AlphaFoldDB" id="A0A381TRT2"/>
<dbReference type="GO" id="GO:0016020">
    <property type="term" value="C:membrane"/>
    <property type="evidence" value="ECO:0007669"/>
    <property type="project" value="UniProtKB-ARBA"/>
</dbReference>
<protein>
    <recommendedName>
        <fullName evidence="11">Twin-arginine translocase TatA/TatE family subunit</fullName>
    </recommendedName>
</protein>
<evidence type="ECO:0000256" key="6">
    <source>
        <dbReference type="ARBA" id="ARBA00023010"/>
    </source>
</evidence>
<keyword evidence="6" id="KW-0811">Translocation</keyword>
<dbReference type="InterPro" id="IPR003369">
    <property type="entry name" value="TatA/B/E"/>
</dbReference>
<dbReference type="PRINTS" id="PR01506">
    <property type="entry name" value="TATBPROTEIN"/>
</dbReference>
<evidence type="ECO:0000256" key="3">
    <source>
        <dbReference type="ARBA" id="ARBA00022692"/>
    </source>
</evidence>
<proteinExistence type="predicted"/>
<keyword evidence="5 9" id="KW-1133">Transmembrane helix</keyword>
<dbReference type="GO" id="GO:0015031">
    <property type="term" value="P:protein transport"/>
    <property type="evidence" value="ECO:0007669"/>
    <property type="project" value="UniProtKB-KW"/>
</dbReference>
<gene>
    <name evidence="10" type="ORF">METZ01_LOCUS71025</name>
</gene>
<reference evidence="10" key="1">
    <citation type="submission" date="2018-05" db="EMBL/GenBank/DDBJ databases">
        <authorList>
            <person name="Lanie J.A."/>
            <person name="Ng W.-L."/>
            <person name="Kazmierczak K.M."/>
            <person name="Andrzejewski T.M."/>
            <person name="Davidsen T.M."/>
            <person name="Wayne K.J."/>
            <person name="Tettelin H."/>
            <person name="Glass J.I."/>
            <person name="Rusch D."/>
            <person name="Podicherti R."/>
            <person name="Tsui H.-C.T."/>
            <person name="Winkler M.E."/>
        </authorList>
    </citation>
    <scope>NUCLEOTIDE SEQUENCE</scope>
</reference>
<sequence length="89" mass="9657">MNILGIGSLELLVILLVGFLVLGPRKSVEVSRKIGGMIQRIKTTSTQLANLVEEDDPEQPSPPGIGSNEQRGRSVDARETSDDNQRSDI</sequence>
<comment type="subcellular location">
    <subcellularLocation>
        <location evidence="1">Membrane</location>
        <topology evidence="1">Single-pass membrane protein</topology>
    </subcellularLocation>
</comment>
<evidence type="ECO:0000256" key="1">
    <source>
        <dbReference type="ARBA" id="ARBA00004167"/>
    </source>
</evidence>
<organism evidence="10">
    <name type="scientific">marine metagenome</name>
    <dbReference type="NCBI Taxonomy" id="408172"/>
    <lineage>
        <taxon>unclassified sequences</taxon>
        <taxon>metagenomes</taxon>
        <taxon>ecological metagenomes</taxon>
    </lineage>
</organism>
<evidence type="ECO:0000256" key="7">
    <source>
        <dbReference type="ARBA" id="ARBA00023136"/>
    </source>
</evidence>
<evidence type="ECO:0000256" key="9">
    <source>
        <dbReference type="SAM" id="Phobius"/>
    </source>
</evidence>
<feature type="compositionally biased region" description="Basic and acidic residues" evidence="8">
    <location>
        <begin position="70"/>
        <end position="89"/>
    </location>
</feature>
<evidence type="ECO:0008006" key="11">
    <source>
        <dbReference type="Google" id="ProtNLM"/>
    </source>
</evidence>
<evidence type="ECO:0000256" key="4">
    <source>
        <dbReference type="ARBA" id="ARBA00022927"/>
    </source>
</evidence>
<accession>A0A381TRT2</accession>
<evidence type="ECO:0000313" key="10">
    <source>
        <dbReference type="EMBL" id="SVA18171.1"/>
    </source>
</evidence>
<evidence type="ECO:0000256" key="2">
    <source>
        <dbReference type="ARBA" id="ARBA00022448"/>
    </source>
</evidence>
<dbReference type="EMBL" id="UINC01004972">
    <property type="protein sequence ID" value="SVA18171.1"/>
    <property type="molecule type" value="Genomic_DNA"/>
</dbReference>
<feature type="region of interest" description="Disordered" evidence="8">
    <location>
        <begin position="52"/>
        <end position="89"/>
    </location>
</feature>
<dbReference type="Pfam" id="PF02416">
    <property type="entry name" value="TatA_B_E"/>
    <property type="match status" value="1"/>
</dbReference>
<dbReference type="Gene3D" id="1.20.5.3310">
    <property type="match status" value="1"/>
</dbReference>
<evidence type="ECO:0000256" key="5">
    <source>
        <dbReference type="ARBA" id="ARBA00022989"/>
    </source>
</evidence>
<name>A0A381TRT2_9ZZZZ</name>
<evidence type="ECO:0000256" key="8">
    <source>
        <dbReference type="SAM" id="MobiDB-lite"/>
    </source>
</evidence>